<dbReference type="GO" id="GO:0005737">
    <property type="term" value="C:cytoplasm"/>
    <property type="evidence" value="ECO:0007669"/>
    <property type="project" value="TreeGrafter"/>
</dbReference>
<name>A0A8C4WU93_EPTBU</name>
<reference evidence="4" key="2">
    <citation type="submission" date="2025-09" db="UniProtKB">
        <authorList>
            <consortium name="Ensembl"/>
        </authorList>
    </citation>
    <scope>IDENTIFICATION</scope>
</reference>
<dbReference type="PANTHER" id="PTHR23509:SF32">
    <property type="entry name" value="PHOSPHOLIPASE DDHD1"/>
    <property type="match status" value="1"/>
</dbReference>
<feature type="compositionally biased region" description="Low complexity" evidence="2">
    <location>
        <begin position="626"/>
        <end position="637"/>
    </location>
</feature>
<dbReference type="GO" id="GO:0046872">
    <property type="term" value="F:metal ion binding"/>
    <property type="evidence" value="ECO:0007669"/>
    <property type="project" value="InterPro"/>
</dbReference>
<evidence type="ECO:0000259" key="3">
    <source>
        <dbReference type="PROSITE" id="PS51043"/>
    </source>
</evidence>
<dbReference type="Pfam" id="PF02862">
    <property type="entry name" value="DDHD"/>
    <property type="match status" value="1"/>
</dbReference>
<dbReference type="SUPFAM" id="SSF117839">
    <property type="entry name" value="WWE domain"/>
    <property type="match status" value="1"/>
</dbReference>
<dbReference type="OMA" id="TKARWPS"/>
<sequence>MRTSDAMELEALESPESDDPTSDYNNTGMVANNAKDDEDDDDEEEGSVVEHGVRAVLPGQAVAPLRPEEVRWFYRDGGSWRPFNGSDSLTIEAAHRRRCQVLGLPLSSSTAGGSRVEELPAGSGSSTEETSPECGARGPVGCDDELDAECELVCVRGGLHEVNVGRKECYPIYWHELEAIPVMRGQWFMDGTWAPVDEKDGNFIEEEYLAQFQGQVESIDLEGPPKASMEARSVVHSLQLQGSHIDWNGISEVYLYSDAATSKIARTVGLKLGLSKASSSGTRLHRGYKEDASPLDRLPDISHLVFVVHGIGQKMDHRRIIRNTTTLREAVHRMEEKHHKGKQRRRVEFLPVEWRSKLSLDGDTVDSITLDKVRGLRDMLNSSAMDILYYTSPLYRDEIIKGLQCELNRLYRQFCSRNVHFEESGGCVSLVAHSLGCVIAYDIMTRLNPLEVYERMLQHGASETGADVDSTDEAGAPWMSYEKRRILEELCKTRKRMEHLEHQLLGASRLMTSRSLTLNFQVENFFCMGSPLAVYLALRGVRPGNNGFHSHIVPSDVCRRLFNIFHPTDPVAYRLEPLILRHYQNVQPLQIHWSNEMNRTPYDRLRPVYLAPGPSATREQPGTIWEPESPCSPGGSPMQPRRNYGESLTSLGKAGILGAATLGKGLGEMLFSRFSRTCTPGLPANSQSAADLKDCQIPPCEEISFKEVQSPDSESPLEILVVKDDGMIEANGIVFTEEGNLHHVAEPSGDDDVVGDIEITPESMGMPELDYRIDFELREGLVQSRYWSAVTSHTAYWTSPDIALFILTFLYGDTEAAES</sequence>
<feature type="compositionally biased region" description="Acidic residues" evidence="2">
    <location>
        <begin position="36"/>
        <end position="47"/>
    </location>
</feature>
<dbReference type="Proteomes" id="UP000694388">
    <property type="component" value="Unplaced"/>
</dbReference>
<evidence type="ECO:0000313" key="4">
    <source>
        <dbReference type="Ensembl" id="ENSEBUP00000011345.1"/>
    </source>
</evidence>
<feature type="domain" description="DDHD" evidence="3">
    <location>
        <begin position="518"/>
        <end position="812"/>
    </location>
</feature>
<dbReference type="InterPro" id="IPR004177">
    <property type="entry name" value="DDHD_dom"/>
</dbReference>
<dbReference type="GO" id="GO:0004620">
    <property type="term" value="F:phospholipase activity"/>
    <property type="evidence" value="ECO:0007669"/>
    <property type="project" value="TreeGrafter"/>
</dbReference>
<keyword evidence="5" id="KW-1185">Reference proteome</keyword>
<dbReference type="Ensembl" id="ENSEBUT00000011912.1">
    <property type="protein sequence ID" value="ENSEBUP00000011345.1"/>
    <property type="gene ID" value="ENSEBUG00000007289.1"/>
</dbReference>
<accession>A0A8C4WU93</accession>
<proteinExistence type="inferred from homology"/>
<feature type="region of interest" description="Disordered" evidence="2">
    <location>
        <begin position="613"/>
        <end position="639"/>
    </location>
</feature>
<evidence type="ECO:0000313" key="5">
    <source>
        <dbReference type="Proteomes" id="UP000694388"/>
    </source>
</evidence>
<evidence type="ECO:0000256" key="2">
    <source>
        <dbReference type="SAM" id="MobiDB-lite"/>
    </source>
</evidence>
<dbReference type="PROSITE" id="PS51043">
    <property type="entry name" value="DDHD"/>
    <property type="match status" value="1"/>
</dbReference>
<dbReference type="PANTHER" id="PTHR23509">
    <property type="entry name" value="PA-PL1 PHOSPHOLIPASE FAMILY"/>
    <property type="match status" value="1"/>
</dbReference>
<protein>
    <submittedName>
        <fullName evidence="4">DDHD domain containing 1a</fullName>
    </submittedName>
</protein>
<evidence type="ECO:0000256" key="1">
    <source>
        <dbReference type="ARBA" id="ARBA00038464"/>
    </source>
</evidence>
<reference evidence="4" key="1">
    <citation type="submission" date="2025-08" db="UniProtKB">
        <authorList>
            <consortium name="Ensembl"/>
        </authorList>
    </citation>
    <scope>IDENTIFICATION</scope>
</reference>
<feature type="compositionally biased region" description="Acidic residues" evidence="2">
    <location>
        <begin position="7"/>
        <end position="21"/>
    </location>
</feature>
<organism evidence="4 5">
    <name type="scientific">Eptatretus burgeri</name>
    <name type="common">Inshore hagfish</name>
    <dbReference type="NCBI Taxonomy" id="7764"/>
    <lineage>
        <taxon>Eukaryota</taxon>
        <taxon>Metazoa</taxon>
        <taxon>Chordata</taxon>
        <taxon>Craniata</taxon>
        <taxon>Vertebrata</taxon>
        <taxon>Cyclostomata</taxon>
        <taxon>Myxini</taxon>
        <taxon>Myxiniformes</taxon>
        <taxon>Myxinidae</taxon>
        <taxon>Eptatretinae</taxon>
        <taxon>Eptatretus</taxon>
    </lineage>
</organism>
<feature type="region of interest" description="Disordered" evidence="2">
    <location>
        <begin position="1"/>
        <end position="48"/>
    </location>
</feature>
<comment type="similarity">
    <text evidence="1">Belongs to the PA-PLA1 family.</text>
</comment>
<dbReference type="InterPro" id="IPR037197">
    <property type="entry name" value="WWE_dom_sf"/>
</dbReference>
<dbReference type="GeneTree" id="ENSGT00940000156065"/>
<feature type="region of interest" description="Disordered" evidence="2">
    <location>
        <begin position="107"/>
        <end position="136"/>
    </location>
</feature>
<dbReference type="AlphaFoldDB" id="A0A8C4WU93"/>
<dbReference type="SMART" id="SM01127">
    <property type="entry name" value="DDHD"/>
    <property type="match status" value="1"/>
</dbReference>
<dbReference type="InterPro" id="IPR058055">
    <property type="entry name" value="PA-PLA1"/>
</dbReference>